<dbReference type="InterPro" id="IPR036779">
    <property type="entry name" value="LysM_dom_sf"/>
</dbReference>
<evidence type="ECO:0000313" key="2">
    <source>
        <dbReference type="EMBL" id="MFC6760372.1"/>
    </source>
</evidence>
<dbReference type="PANTHER" id="PTHR34700:SF4">
    <property type="entry name" value="PHAGE-LIKE ELEMENT PBSX PROTEIN XKDP"/>
    <property type="match status" value="1"/>
</dbReference>
<dbReference type="Gene3D" id="2.60.40.10">
    <property type="entry name" value="Immunoglobulins"/>
    <property type="match status" value="1"/>
</dbReference>
<dbReference type="PROSITE" id="PS51782">
    <property type="entry name" value="LYSM"/>
    <property type="match status" value="1"/>
</dbReference>
<dbReference type="Proteomes" id="UP001596353">
    <property type="component" value="Unassembled WGS sequence"/>
</dbReference>
<gene>
    <name evidence="2" type="ORF">ACFQFQ_14160</name>
</gene>
<proteinExistence type="predicted"/>
<keyword evidence="3" id="KW-1185">Reference proteome</keyword>
<evidence type="ECO:0000259" key="1">
    <source>
        <dbReference type="PROSITE" id="PS51782"/>
    </source>
</evidence>
<evidence type="ECO:0000313" key="3">
    <source>
        <dbReference type="Proteomes" id="UP001596353"/>
    </source>
</evidence>
<dbReference type="InterPro" id="IPR013783">
    <property type="entry name" value="Ig-like_fold"/>
</dbReference>
<dbReference type="SMART" id="SM00257">
    <property type="entry name" value="LysM"/>
    <property type="match status" value="1"/>
</dbReference>
<dbReference type="EMBL" id="JBHSWG010000001">
    <property type="protein sequence ID" value="MFC6760372.1"/>
    <property type="molecule type" value="Genomic_DNA"/>
</dbReference>
<dbReference type="CDD" id="cd00118">
    <property type="entry name" value="LysM"/>
    <property type="match status" value="1"/>
</dbReference>
<dbReference type="Pfam" id="PF01476">
    <property type="entry name" value="LysM"/>
    <property type="match status" value="1"/>
</dbReference>
<protein>
    <submittedName>
        <fullName evidence="2">LysM peptidoglycan-binding domain-containing protein</fullName>
    </submittedName>
</protein>
<dbReference type="PANTHER" id="PTHR34700">
    <property type="entry name" value="POTASSIUM BINDING PROTEIN KBP"/>
    <property type="match status" value="1"/>
</dbReference>
<feature type="domain" description="LysM" evidence="1">
    <location>
        <begin position="114"/>
        <end position="163"/>
    </location>
</feature>
<sequence length="165" mass="18014">MELLNAPRPDALQSVALDTISYSDAGQVQLSGRARPDTRVVRVYLDNKSVISLPVDENGRWRGDLPDVDAGVYTLRVDEVTPEGKVSSRVETPFKRESVATLEAAGAGQDGPIKAITVQKGATLWAIARERYGDGLLYVRVFEANSDAIRDPDLIYPGQVFDLPD</sequence>
<reference evidence="3" key="1">
    <citation type="journal article" date="2019" name="Int. J. Syst. Evol. Microbiol.">
        <title>The Global Catalogue of Microorganisms (GCM) 10K type strain sequencing project: providing services to taxonomists for standard genome sequencing and annotation.</title>
        <authorList>
            <consortium name="The Broad Institute Genomics Platform"/>
            <consortium name="The Broad Institute Genome Sequencing Center for Infectious Disease"/>
            <person name="Wu L."/>
            <person name="Ma J."/>
        </authorList>
    </citation>
    <scope>NUCLEOTIDE SEQUENCE [LARGE SCALE GENOMIC DNA]</scope>
    <source>
        <strain evidence="3">CCUG 66188</strain>
    </source>
</reference>
<dbReference type="InterPro" id="IPR052196">
    <property type="entry name" value="Bact_Kbp"/>
</dbReference>
<comment type="caution">
    <text evidence="2">The sequence shown here is derived from an EMBL/GenBank/DDBJ whole genome shotgun (WGS) entry which is preliminary data.</text>
</comment>
<organism evidence="2 3">
    <name type="scientific">Sulfitobacter porphyrae</name>
    <dbReference type="NCBI Taxonomy" id="1246864"/>
    <lineage>
        <taxon>Bacteria</taxon>
        <taxon>Pseudomonadati</taxon>
        <taxon>Pseudomonadota</taxon>
        <taxon>Alphaproteobacteria</taxon>
        <taxon>Rhodobacterales</taxon>
        <taxon>Roseobacteraceae</taxon>
        <taxon>Sulfitobacter</taxon>
    </lineage>
</organism>
<dbReference type="InterPro" id="IPR018392">
    <property type="entry name" value="LysM"/>
</dbReference>
<name>A0ABW2B4Q9_9RHOB</name>
<dbReference type="Gene3D" id="3.10.350.10">
    <property type="entry name" value="LysM domain"/>
    <property type="match status" value="1"/>
</dbReference>
<accession>A0ABW2B4Q9</accession>